<dbReference type="RefSeq" id="WP_185076796.1">
    <property type="nucleotide sequence ID" value="NZ_JACHMB010000001.1"/>
</dbReference>
<sequence>MTSKQVRPLAGAVRTSKGAVRPLSGARITGGLLHDWQRRNRRATIPHTIEQLRAAGNVANLSRLLEDAPAPYRGRYPFLDTDLYKTLEGLAYELGDGDTSAREFFDEVVGLLERVQAGDGYLNSFFQDPAAAKKPWEDLTWGHELYNLGHLIQAAVAANRRMGDDRLLRVATRFADLAVERFAERGICGHPEVEMALVELFRETGERRYLTLAAAFVDRRGTGQMEHSIFPGEYFQDHVPLRELPSVTGHAVRMAYLAAGAADVFLETGDRSLFEALERLWDDMVATKLYVTGGLGSRHSDEAIGDRYELPSERAYSETCAAIGVMQWAWRMFLAGGDAKYLDVFERVLYNAYAVGLSADGTAFFYDNPLQRRPDHAQRSGAEAGGEALRRAWFTCPCCPPNIVRWMAQLADYVAAERDGAVLIAAYTPATIRTAELELAMETAYPWDGDVRIVVERAPDGPYGLVLRVPGWAGNVTVTVNGEPCQAPRSGGWITLHRAWSPGDEVRLTLPMPVRAHGSHPHLDATRGALSLARGPLVYCVEQHDSPQAPVDDLLVGAHDVVNAHTERRDAAVVLRLEADAAPPPAAELYPELPLHEALPETRVAATFVPYFLWGNRGPQAMRVWVRTPWTNGKKAS</sequence>
<evidence type="ECO:0000259" key="1">
    <source>
        <dbReference type="Pfam" id="PF07944"/>
    </source>
</evidence>
<proteinExistence type="predicted"/>
<dbReference type="Pfam" id="PF20736">
    <property type="entry name" value="Glyco_hydro127M"/>
    <property type="match status" value="1"/>
</dbReference>
<evidence type="ECO:0000313" key="4">
    <source>
        <dbReference type="EMBL" id="MBB5783739.1"/>
    </source>
</evidence>
<dbReference type="Pfam" id="PF20737">
    <property type="entry name" value="Glyco_hydro127C"/>
    <property type="match status" value="1"/>
</dbReference>
<dbReference type="AlphaFoldDB" id="A0A7W9GH50"/>
<dbReference type="PANTHER" id="PTHR43465">
    <property type="entry name" value="DUF1680 DOMAIN PROTEIN (AFU_ORTHOLOGUE AFUA_1G08910)"/>
    <property type="match status" value="1"/>
</dbReference>
<feature type="domain" description="Non-reducing end beta-L-arabinofuranosidase-like GH127 middle" evidence="2">
    <location>
        <begin position="424"/>
        <end position="512"/>
    </location>
</feature>
<dbReference type="EMBL" id="JACHMB010000001">
    <property type="protein sequence ID" value="MBB5783739.1"/>
    <property type="molecule type" value="Genomic_DNA"/>
</dbReference>
<dbReference type="GO" id="GO:0005975">
    <property type="term" value="P:carbohydrate metabolic process"/>
    <property type="evidence" value="ECO:0007669"/>
    <property type="project" value="InterPro"/>
</dbReference>
<dbReference type="SUPFAM" id="SSF48208">
    <property type="entry name" value="Six-hairpin glycosidases"/>
    <property type="match status" value="1"/>
</dbReference>
<dbReference type="InterPro" id="IPR049049">
    <property type="entry name" value="Beta-AFase-like_GH127_C"/>
</dbReference>
<gene>
    <name evidence="4" type="ORF">HD596_010495</name>
</gene>
<name>A0A7W9GH50_9ACTN</name>
<evidence type="ECO:0000259" key="3">
    <source>
        <dbReference type="Pfam" id="PF20737"/>
    </source>
</evidence>
<comment type="caution">
    <text evidence="4">The sequence shown here is derived from an EMBL/GenBank/DDBJ whole genome shotgun (WGS) entry which is preliminary data.</text>
</comment>
<accession>A0A7W9GH50</accession>
<keyword evidence="5" id="KW-1185">Reference proteome</keyword>
<feature type="domain" description="Non-reducing end beta-L-arabinofuranosidase-like GH127 C-terminal" evidence="3">
    <location>
        <begin position="514"/>
        <end position="627"/>
    </location>
</feature>
<dbReference type="InterPro" id="IPR012878">
    <property type="entry name" value="Beta-AFase-like_GH127_cat"/>
</dbReference>
<dbReference type="InterPro" id="IPR049174">
    <property type="entry name" value="Beta-AFase-like"/>
</dbReference>
<evidence type="ECO:0000313" key="5">
    <source>
        <dbReference type="Proteomes" id="UP000579153"/>
    </source>
</evidence>
<feature type="domain" description="Non-reducing end beta-L-arabinofuranosidase-like GH127 catalytic" evidence="1">
    <location>
        <begin position="28"/>
        <end position="411"/>
    </location>
</feature>
<organism evidence="4 5">
    <name type="scientific">Nonomuraea jabiensis</name>
    <dbReference type="NCBI Taxonomy" id="882448"/>
    <lineage>
        <taxon>Bacteria</taxon>
        <taxon>Bacillati</taxon>
        <taxon>Actinomycetota</taxon>
        <taxon>Actinomycetes</taxon>
        <taxon>Streptosporangiales</taxon>
        <taxon>Streptosporangiaceae</taxon>
        <taxon>Nonomuraea</taxon>
    </lineage>
</organism>
<dbReference type="InterPro" id="IPR049046">
    <property type="entry name" value="Beta-AFase-like_GH127_middle"/>
</dbReference>
<dbReference type="PANTHER" id="PTHR43465:SF2">
    <property type="entry name" value="DUF1680 DOMAIN PROTEIN (AFU_ORTHOLOGUE AFUA_1G08910)"/>
    <property type="match status" value="1"/>
</dbReference>
<protein>
    <submittedName>
        <fullName evidence="4">DUF1680 family protein</fullName>
    </submittedName>
</protein>
<dbReference type="InterPro" id="IPR008928">
    <property type="entry name" value="6-hairpin_glycosidase_sf"/>
</dbReference>
<dbReference type="Proteomes" id="UP000579153">
    <property type="component" value="Unassembled WGS sequence"/>
</dbReference>
<dbReference type="Pfam" id="PF07944">
    <property type="entry name" value="Beta-AFase-like_GH127_cat"/>
    <property type="match status" value="1"/>
</dbReference>
<reference evidence="4 5" key="1">
    <citation type="submission" date="2020-08" db="EMBL/GenBank/DDBJ databases">
        <title>Sequencing the genomes of 1000 actinobacteria strains.</title>
        <authorList>
            <person name="Klenk H.-P."/>
        </authorList>
    </citation>
    <scope>NUCLEOTIDE SEQUENCE [LARGE SCALE GENOMIC DNA]</scope>
    <source>
        <strain evidence="4 5">DSM 45507</strain>
    </source>
</reference>
<evidence type="ECO:0000259" key="2">
    <source>
        <dbReference type="Pfam" id="PF20736"/>
    </source>
</evidence>